<accession>A0A9D3ZM04</accession>
<sequence length="62" mass="7258">MEATRTVKDVSPHELVNAYTAHLKRSSKSSRPSVENRVRGKGESKRSSDRRERWQERFGEQE</sequence>
<keyword evidence="3" id="KW-1185">Reference proteome</keyword>
<feature type="compositionally biased region" description="Basic and acidic residues" evidence="1">
    <location>
        <begin position="34"/>
        <end position="62"/>
    </location>
</feature>
<name>A0A9D3ZM04_9ROSI</name>
<dbReference type="OrthoDB" id="1735996at2759"/>
<evidence type="ECO:0000313" key="2">
    <source>
        <dbReference type="EMBL" id="KAH1046790.1"/>
    </source>
</evidence>
<comment type="caution">
    <text evidence="2">The sequence shown here is derived from an EMBL/GenBank/DDBJ whole genome shotgun (WGS) entry which is preliminary data.</text>
</comment>
<dbReference type="InterPro" id="IPR036388">
    <property type="entry name" value="WH-like_DNA-bd_sf"/>
</dbReference>
<evidence type="ECO:0000256" key="1">
    <source>
        <dbReference type="SAM" id="MobiDB-lite"/>
    </source>
</evidence>
<gene>
    <name evidence="2" type="ORF">J1N35_037574</name>
</gene>
<dbReference type="EMBL" id="JAIQCV010000011">
    <property type="protein sequence ID" value="KAH1046790.1"/>
    <property type="molecule type" value="Genomic_DNA"/>
</dbReference>
<feature type="region of interest" description="Disordered" evidence="1">
    <location>
        <begin position="20"/>
        <end position="62"/>
    </location>
</feature>
<dbReference type="AlphaFoldDB" id="A0A9D3ZM04"/>
<dbReference type="Proteomes" id="UP000828251">
    <property type="component" value="Unassembled WGS sequence"/>
</dbReference>
<proteinExistence type="predicted"/>
<reference evidence="2 3" key="1">
    <citation type="journal article" date="2021" name="Plant Biotechnol. J.">
        <title>Multi-omics assisted identification of the key and species-specific regulatory components of drought-tolerant mechanisms in Gossypium stocksii.</title>
        <authorList>
            <person name="Yu D."/>
            <person name="Ke L."/>
            <person name="Zhang D."/>
            <person name="Wu Y."/>
            <person name="Sun Y."/>
            <person name="Mei J."/>
            <person name="Sun J."/>
            <person name="Sun Y."/>
        </authorList>
    </citation>
    <scope>NUCLEOTIDE SEQUENCE [LARGE SCALE GENOMIC DNA]</scope>
    <source>
        <strain evidence="3">cv. E1</strain>
        <tissue evidence="2">Leaf</tissue>
    </source>
</reference>
<evidence type="ECO:0000313" key="3">
    <source>
        <dbReference type="Proteomes" id="UP000828251"/>
    </source>
</evidence>
<organism evidence="2 3">
    <name type="scientific">Gossypium stocksii</name>
    <dbReference type="NCBI Taxonomy" id="47602"/>
    <lineage>
        <taxon>Eukaryota</taxon>
        <taxon>Viridiplantae</taxon>
        <taxon>Streptophyta</taxon>
        <taxon>Embryophyta</taxon>
        <taxon>Tracheophyta</taxon>
        <taxon>Spermatophyta</taxon>
        <taxon>Magnoliopsida</taxon>
        <taxon>eudicotyledons</taxon>
        <taxon>Gunneridae</taxon>
        <taxon>Pentapetalae</taxon>
        <taxon>rosids</taxon>
        <taxon>malvids</taxon>
        <taxon>Malvales</taxon>
        <taxon>Malvaceae</taxon>
        <taxon>Malvoideae</taxon>
        <taxon>Gossypium</taxon>
    </lineage>
</organism>
<protein>
    <submittedName>
        <fullName evidence="2">Uncharacterized protein</fullName>
    </submittedName>
</protein>
<dbReference type="Gene3D" id="1.10.10.10">
    <property type="entry name" value="Winged helix-like DNA-binding domain superfamily/Winged helix DNA-binding domain"/>
    <property type="match status" value="1"/>
</dbReference>